<dbReference type="GO" id="GO:0005615">
    <property type="term" value="C:extracellular space"/>
    <property type="evidence" value="ECO:0007669"/>
    <property type="project" value="TreeGrafter"/>
</dbReference>
<dbReference type="Proteomes" id="UP000018936">
    <property type="component" value="Unassembled WGS sequence"/>
</dbReference>
<evidence type="ECO:0000256" key="4">
    <source>
        <dbReference type="SAM" id="Coils"/>
    </source>
</evidence>
<sequence length="547" mass="63833">MDQRPFPPENRRRSSISITGCNDEIQINGMQCHSANCSFQRGNSSKSFHNFGRNHRISCYMGHQPQNFRGSRLDMESVMDHNFLAAVYNLGYTDIPKPGYRNEGLLEVSINKLLLEPLYLGVDPHDHQVKVHEKDQMKDLNTQFACFIDKVRSLEQRNRILVTKWELLQTQKMPMVKKDLSTLFENYITNLRKKADYIFNEKNKLENQQKIIQELIAEYQSKYKEENNRKEHLENEFILLKQQVDKEFKQQKELELKRELLMENKEFLKYFFMEVCILKLQSVVLNMDNSRGLDMDLLMKNIDTWYQSIAQRSKEEANLFYQNQIEDLQNKKWQCHESLQKTSVEITELNRVIHLMQCKVDAEKKKTAIFQIAIGDIEHKGDRALKDARTKQTELQNRIQNSKDQLAVILRDYQDLMNTKLALDIEIATYKTMLEGEENRIRRGGTVMMVQGAQAPGIILAPGTAGKCPTLEEGQLYPCVEITKVAAKVKCKEMEQMKSPNSKFAGFIDKEKEQLDKQDQDLDVVVKMGISRNLDMDNVMALVRKRV</sequence>
<protein>
    <submittedName>
        <fullName evidence="6">Keratin, type II cytoskeletal 5</fullName>
    </submittedName>
</protein>
<dbReference type="GO" id="GO:0045095">
    <property type="term" value="C:keratin filament"/>
    <property type="evidence" value="ECO:0007669"/>
    <property type="project" value="InterPro"/>
</dbReference>
<dbReference type="Gene3D" id="1.20.5.1160">
    <property type="entry name" value="Vasodilator-stimulated phosphoprotein"/>
    <property type="match status" value="1"/>
</dbReference>
<dbReference type="PANTHER" id="PTHR45616">
    <property type="entry name" value="GATA-TYPE DOMAIN-CONTAINING PROTEIN"/>
    <property type="match status" value="1"/>
</dbReference>
<dbReference type="GO" id="GO:0045109">
    <property type="term" value="P:intermediate filament organization"/>
    <property type="evidence" value="ECO:0007669"/>
    <property type="project" value="TreeGrafter"/>
</dbReference>
<proteinExistence type="inferred from homology"/>
<comment type="similarity">
    <text evidence="3">Belongs to the intermediate filament family.</text>
</comment>
<dbReference type="GO" id="GO:0030280">
    <property type="term" value="F:structural constituent of skin epidermis"/>
    <property type="evidence" value="ECO:0007669"/>
    <property type="project" value="TreeGrafter"/>
</dbReference>
<evidence type="ECO:0000313" key="7">
    <source>
        <dbReference type="Proteomes" id="UP000018936"/>
    </source>
</evidence>
<dbReference type="SUPFAM" id="SSF64593">
    <property type="entry name" value="Intermediate filament protein, coiled coil region"/>
    <property type="match status" value="2"/>
</dbReference>
<evidence type="ECO:0000256" key="2">
    <source>
        <dbReference type="ARBA" id="ARBA00023054"/>
    </source>
</evidence>
<evidence type="ECO:0000256" key="3">
    <source>
        <dbReference type="RuleBase" id="RU000685"/>
    </source>
</evidence>
<dbReference type="EMBL" id="AZIM01005949">
    <property type="protein sequence ID" value="ETE59039.1"/>
    <property type="molecule type" value="Genomic_DNA"/>
</dbReference>
<name>V8N9W3_OPHHA</name>
<dbReference type="Gene3D" id="1.20.5.170">
    <property type="match status" value="1"/>
</dbReference>
<dbReference type="PRINTS" id="PR01276">
    <property type="entry name" value="TYPE2KERATIN"/>
</dbReference>
<feature type="coiled-coil region" evidence="4">
    <location>
        <begin position="188"/>
        <end position="243"/>
    </location>
</feature>
<dbReference type="InterPro" id="IPR039008">
    <property type="entry name" value="IF_rod_dom"/>
</dbReference>
<evidence type="ECO:0000256" key="1">
    <source>
        <dbReference type="ARBA" id="ARBA00022754"/>
    </source>
</evidence>
<evidence type="ECO:0000313" key="6">
    <source>
        <dbReference type="EMBL" id="ETE59039.1"/>
    </source>
</evidence>
<evidence type="ECO:0000259" key="5">
    <source>
        <dbReference type="PROSITE" id="PS51842"/>
    </source>
</evidence>
<dbReference type="OrthoDB" id="2441647at2759"/>
<comment type="caution">
    <text evidence="6">The sequence shown here is derived from an EMBL/GenBank/DDBJ whole genome shotgun (WGS) entry which is preliminary data.</text>
</comment>
<dbReference type="InterPro" id="IPR003054">
    <property type="entry name" value="Keratin_II"/>
</dbReference>
<feature type="domain" description="IF rod" evidence="5">
    <location>
        <begin position="133"/>
        <end position="441"/>
    </location>
</feature>
<reference evidence="6 7" key="1">
    <citation type="journal article" date="2013" name="Proc. Natl. Acad. Sci. U.S.A.">
        <title>The king cobra genome reveals dynamic gene evolution and adaptation in the snake venom system.</title>
        <authorList>
            <person name="Vonk F.J."/>
            <person name="Casewell N.R."/>
            <person name="Henkel C.V."/>
            <person name="Heimberg A.M."/>
            <person name="Jansen H.J."/>
            <person name="McCleary R.J."/>
            <person name="Kerkkamp H.M."/>
            <person name="Vos R.A."/>
            <person name="Guerreiro I."/>
            <person name="Calvete J.J."/>
            <person name="Wuster W."/>
            <person name="Woods A.E."/>
            <person name="Logan J.M."/>
            <person name="Harrison R.A."/>
            <person name="Castoe T.A."/>
            <person name="de Koning A.P."/>
            <person name="Pollock D.D."/>
            <person name="Yandell M."/>
            <person name="Calderon D."/>
            <person name="Renjifo C."/>
            <person name="Currier R.B."/>
            <person name="Salgado D."/>
            <person name="Pla D."/>
            <person name="Sanz L."/>
            <person name="Hyder A.S."/>
            <person name="Ribeiro J.M."/>
            <person name="Arntzen J.W."/>
            <person name="van den Thillart G.E."/>
            <person name="Boetzer M."/>
            <person name="Pirovano W."/>
            <person name="Dirks R.P."/>
            <person name="Spaink H.P."/>
            <person name="Duboule D."/>
            <person name="McGlinn E."/>
            <person name="Kini R.M."/>
            <person name="Richardson M.K."/>
        </authorList>
    </citation>
    <scope>NUCLEOTIDE SEQUENCE</scope>
    <source>
        <tissue evidence="6">Blood</tissue>
    </source>
</reference>
<keyword evidence="2 4" id="KW-0175">Coiled coil</keyword>
<keyword evidence="7" id="KW-1185">Reference proteome</keyword>
<dbReference type="SMART" id="SM01391">
    <property type="entry name" value="Filament"/>
    <property type="match status" value="1"/>
</dbReference>
<organism evidence="6 7">
    <name type="scientific">Ophiophagus hannah</name>
    <name type="common">King cobra</name>
    <name type="synonym">Naja hannah</name>
    <dbReference type="NCBI Taxonomy" id="8665"/>
    <lineage>
        <taxon>Eukaryota</taxon>
        <taxon>Metazoa</taxon>
        <taxon>Chordata</taxon>
        <taxon>Craniata</taxon>
        <taxon>Vertebrata</taxon>
        <taxon>Euteleostomi</taxon>
        <taxon>Lepidosauria</taxon>
        <taxon>Squamata</taxon>
        <taxon>Bifurcata</taxon>
        <taxon>Unidentata</taxon>
        <taxon>Episquamata</taxon>
        <taxon>Toxicofera</taxon>
        <taxon>Serpentes</taxon>
        <taxon>Colubroidea</taxon>
        <taxon>Elapidae</taxon>
        <taxon>Elapinae</taxon>
        <taxon>Ophiophagus</taxon>
    </lineage>
</organism>
<dbReference type="Pfam" id="PF00038">
    <property type="entry name" value="Filament"/>
    <property type="match status" value="1"/>
</dbReference>
<dbReference type="GO" id="GO:0031424">
    <property type="term" value="P:keratinization"/>
    <property type="evidence" value="ECO:0007669"/>
    <property type="project" value="TreeGrafter"/>
</dbReference>
<gene>
    <name evidence="6" type="primary">Krt5</name>
    <name evidence="6" type="ORF">L345_15232</name>
</gene>
<dbReference type="AlphaFoldDB" id="V8N9W3"/>
<accession>V8N9W3</accession>
<dbReference type="PANTHER" id="PTHR45616:SF19">
    <property type="entry name" value="KERATIN 90"/>
    <property type="match status" value="1"/>
</dbReference>
<feature type="non-terminal residue" evidence="6">
    <location>
        <position position="1"/>
    </location>
</feature>
<dbReference type="PROSITE" id="PS51842">
    <property type="entry name" value="IF_ROD_2"/>
    <property type="match status" value="1"/>
</dbReference>
<keyword evidence="1 3" id="KW-0403">Intermediate filament</keyword>
<dbReference type="Gene3D" id="1.20.5.500">
    <property type="entry name" value="Single helix bin"/>
    <property type="match status" value="1"/>
</dbReference>
<dbReference type="InterPro" id="IPR018039">
    <property type="entry name" value="IF_conserved"/>
</dbReference>
<dbReference type="PROSITE" id="PS00226">
    <property type="entry name" value="IF_ROD_1"/>
    <property type="match status" value="1"/>
</dbReference>